<evidence type="ECO:0000256" key="1">
    <source>
        <dbReference type="SAM" id="MobiDB-lite"/>
    </source>
</evidence>
<dbReference type="AlphaFoldDB" id="A0AAE0SC91"/>
<feature type="region of interest" description="Disordered" evidence="1">
    <location>
        <begin position="510"/>
        <end position="530"/>
    </location>
</feature>
<evidence type="ECO:0000313" key="2">
    <source>
        <dbReference type="EMBL" id="KAK3589069.1"/>
    </source>
</evidence>
<comment type="caution">
    <text evidence="2">The sequence shown here is derived from an EMBL/GenBank/DDBJ whole genome shotgun (WGS) entry which is preliminary data.</text>
</comment>
<feature type="compositionally biased region" description="Low complexity" evidence="1">
    <location>
        <begin position="512"/>
        <end position="524"/>
    </location>
</feature>
<dbReference type="EMBL" id="JAEAOA010000569">
    <property type="protein sequence ID" value="KAK3589069.1"/>
    <property type="molecule type" value="Genomic_DNA"/>
</dbReference>
<sequence>MFVCFLYTGEYFRRGLEANFKNIMGLHDDAPTVIINSLYTTFLVLCIPMQTLQSDESSLPSFSKGTMKSSTGFDQLVSFDPSSQYTFANYNGSDISAGVVSIGVDYSSRTSNEYEDTTLDSIPIYSRTVESVYSIESPIYTVTWIPTHPSAVFAGSSDVYHLTPAHESNFPLNSILIPIMSIVTSSFVQPIDISILKHQSYDSNFATTFLDHDLVPLEGISSVKSLSTVNAGEIAPTSLIDTLVMPTGTTELLKSSFTTFATSCSIPYSTSLHDDHISSLYINITDEIQRTYLNVPGNSVNSSTESLVEQWSGWIQPTRTQTQVETESLDSVLSTSYSHSGFVTEFISVVTAFISVANADQISYNFQTSSLVHTGNLKFETSNTKDFKVPLSVDGSFQATERMYTTEMMDDYLSIQTNTGVISIFYSISDVPFYSDKPNGAFLSSSHPHASTTRSIQASFDTRAAQEFSKTDFFSFTTGYSVHNVSGGMFHASHTDTADESFLVSDFATKLSSSPTNSSSSQTSFHDGNR</sequence>
<reference evidence="2" key="2">
    <citation type="journal article" date="2021" name="Genome Biol. Evol.">
        <title>Developing a high-quality reference genome for a parasitic bivalve with doubly uniparental inheritance (Bivalvia: Unionida).</title>
        <authorList>
            <person name="Smith C.H."/>
        </authorList>
    </citation>
    <scope>NUCLEOTIDE SEQUENCE</scope>
    <source>
        <strain evidence="2">CHS0354</strain>
        <tissue evidence="2">Mantle</tissue>
    </source>
</reference>
<proteinExistence type="predicted"/>
<accession>A0AAE0SC91</accession>
<organism evidence="2 3">
    <name type="scientific">Potamilus streckersoni</name>
    <dbReference type="NCBI Taxonomy" id="2493646"/>
    <lineage>
        <taxon>Eukaryota</taxon>
        <taxon>Metazoa</taxon>
        <taxon>Spiralia</taxon>
        <taxon>Lophotrochozoa</taxon>
        <taxon>Mollusca</taxon>
        <taxon>Bivalvia</taxon>
        <taxon>Autobranchia</taxon>
        <taxon>Heteroconchia</taxon>
        <taxon>Palaeoheterodonta</taxon>
        <taxon>Unionida</taxon>
        <taxon>Unionoidea</taxon>
        <taxon>Unionidae</taxon>
        <taxon>Ambleminae</taxon>
        <taxon>Lampsilini</taxon>
        <taxon>Potamilus</taxon>
    </lineage>
</organism>
<protein>
    <submittedName>
        <fullName evidence="2">Uncharacterized protein</fullName>
    </submittedName>
</protein>
<reference evidence="2" key="1">
    <citation type="journal article" date="2021" name="Genome Biol. Evol.">
        <title>A High-Quality Reference Genome for a Parasitic Bivalve with Doubly Uniparental Inheritance (Bivalvia: Unionida).</title>
        <authorList>
            <person name="Smith C.H."/>
        </authorList>
    </citation>
    <scope>NUCLEOTIDE SEQUENCE</scope>
    <source>
        <strain evidence="2">CHS0354</strain>
    </source>
</reference>
<dbReference type="Proteomes" id="UP001195483">
    <property type="component" value="Unassembled WGS sequence"/>
</dbReference>
<reference evidence="2" key="3">
    <citation type="submission" date="2023-05" db="EMBL/GenBank/DDBJ databases">
        <authorList>
            <person name="Smith C.H."/>
        </authorList>
    </citation>
    <scope>NUCLEOTIDE SEQUENCE</scope>
    <source>
        <strain evidence="2">CHS0354</strain>
        <tissue evidence="2">Mantle</tissue>
    </source>
</reference>
<evidence type="ECO:0000313" key="3">
    <source>
        <dbReference type="Proteomes" id="UP001195483"/>
    </source>
</evidence>
<name>A0AAE0SC91_9BIVA</name>
<keyword evidence="3" id="KW-1185">Reference proteome</keyword>
<gene>
    <name evidence="2" type="ORF">CHS0354_008719</name>
</gene>